<name>V6LER0_9EUKA</name>
<evidence type="ECO:0000313" key="3">
    <source>
        <dbReference type="EMBL" id="EST43015.1"/>
    </source>
</evidence>
<gene>
    <name evidence="3" type="ORF">SS50377_17318</name>
    <name evidence="4" type="ORF">SS50377_20334</name>
</gene>
<organism evidence="3">
    <name type="scientific">Spironucleus salmonicida</name>
    <dbReference type="NCBI Taxonomy" id="348837"/>
    <lineage>
        <taxon>Eukaryota</taxon>
        <taxon>Metamonada</taxon>
        <taxon>Diplomonadida</taxon>
        <taxon>Hexamitidae</taxon>
        <taxon>Hexamitinae</taxon>
        <taxon>Spironucleus</taxon>
    </lineage>
</organism>
<dbReference type="PANTHER" id="PTHR13238:SF0">
    <property type="entry name" value="CILIA- AND FLAGELLA-ASSOCIATED PROTEIN 298"/>
    <property type="match status" value="1"/>
</dbReference>
<evidence type="ECO:0000313" key="4">
    <source>
        <dbReference type="EMBL" id="KAH0576986.1"/>
    </source>
</evidence>
<evidence type="ECO:0000256" key="2">
    <source>
        <dbReference type="SAM" id="MobiDB-lite"/>
    </source>
</evidence>
<evidence type="ECO:0000313" key="5">
    <source>
        <dbReference type="Proteomes" id="UP000018208"/>
    </source>
</evidence>
<dbReference type="PANTHER" id="PTHR13238">
    <property type="entry name" value="PROTEIN C21ORF59"/>
    <property type="match status" value="1"/>
</dbReference>
<comment type="similarity">
    <text evidence="1">Belongs to the CFAP298 family.</text>
</comment>
<dbReference type="Proteomes" id="UP000018208">
    <property type="component" value="Unassembled WGS sequence"/>
</dbReference>
<protein>
    <submittedName>
        <fullName evidence="3">Uncharacterized protein</fullName>
    </submittedName>
</protein>
<reference evidence="3 4" key="1">
    <citation type="journal article" date="2014" name="PLoS Genet.">
        <title>The Genome of Spironucleus salmonicida Highlights a Fish Pathogen Adapted to Fluctuating Environments.</title>
        <authorList>
            <person name="Xu F."/>
            <person name="Jerlstrom-Hultqvist J."/>
            <person name="Einarsson E."/>
            <person name="Astvaldsson A."/>
            <person name="Svard S.G."/>
            <person name="Andersson J.O."/>
        </authorList>
    </citation>
    <scope>NUCLEOTIDE SEQUENCE</scope>
    <source>
        <strain evidence="4">ATCC 50377</strain>
    </source>
</reference>
<dbReference type="InterPro" id="IPR021298">
    <property type="entry name" value="CFAP298"/>
</dbReference>
<dbReference type="EMBL" id="AUWU02000001">
    <property type="protein sequence ID" value="KAH0576986.1"/>
    <property type="molecule type" value="Genomic_DNA"/>
</dbReference>
<proteinExistence type="inferred from homology"/>
<dbReference type="AlphaFoldDB" id="V6LER0"/>
<dbReference type="GO" id="GO:0003352">
    <property type="term" value="P:regulation of cilium movement"/>
    <property type="evidence" value="ECO:0007669"/>
    <property type="project" value="InterPro"/>
</dbReference>
<keyword evidence="5" id="KW-1185">Reference proteome</keyword>
<reference evidence="4" key="2">
    <citation type="submission" date="2020-12" db="EMBL/GenBank/DDBJ databases">
        <title>New Spironucleus salmonicida genome in near-complete chromosomes.</title>
        <authorList>
            <person name="Xu F."/>
            <person name="Kurt Z."/>
            <person name="Jimenez-Gonzalez A."/>
            <person name="Astvaldsson A."/>
            <person name="Andersson J.O."/>
            <person name="Svard S.G."/>
        </authorList>
    </citation>
    <scope>NUCLEOTIDE SEQUENCE</scope>
    <source>
        <strain evidence="4">ATCC 50377</strain>
    </source>
</reference>
<dbReference type="VEuPathDB" id="GiardiaDB:SS50377_20334"/>
<evidence type="ECO:0000256" key="1">
    <source>
        <dbReference type="ARBA" id="ARBA00009619"/>
    </source>
</evidence>
<accession>V6LER0</accession>
<sequence>MLFNVQPVDSQNYFYFEISQTVSTEEATKTTLEMVNQLSFFISAKQLFLDLAAHGLMRSEEARGLEEIQSGEPTPGPHMDTQKYRCGHQPSEKAIELLREVAAKVDVLTQQHAQHNALSTMDFVNLLEFAKGTLIIAYPGGLAHDPLGQLFDQFEEYKLGKFNEANFFDVEAGAVFFANKTLISRGETLKCLNCSDNTTIKVIPSRSATYAPRGSDDQMKAEAMKYAFDRQKRLKEAELKTEDDVFSKEWADPSGMRRGFMGMGDVRFK</sequence>
<dbReference type="OrthoDB" id="276065at2759"/>
<feature type="region of interest" description="Disordered" evidence="2">
    <location>
        <begin position="64"/>
        <end position="83"/>
    </location>
</feature>
<dbReference type="EMBL" id="KI546147">
    <property type="protein sequence ID" value="EST43015.1"/>
    <property type="molecule type" value="Genomic_DNA"/>
</dbReference>